<gene>
    <name evidence="5" type="ORF">SO802_028765</name>
</gene>
<dbReference type="Gene3D" id="2.60.40.790">
    <property type="match status" value="1"/>
</dbReference>
<organism evidence="5 6">
    <name type="scientific">Lithocarpus litseifolius</name>
    <dbReference type="NCBI Taxonomy" id="425828"/>
    <lineage>
        <taxon>Eukaryota</taxon>
        <taxon>Viridiplantae</taxon>
        <taxon>Streptophyta</taxon>
        <taxon>Embryophyta</taxon>
        <taxon>Tracheophyta</taxon>
        <taxon>Spermatophyta</taxon>
        <taxon>Magnoliopsida</taxon>
        <taxon>eudicotyledons</taxon>
        <taxon>Gunneridae</taxon>
        <taxon>Pentapetalae</taxon>
        <taxon>rosids</taxon>
        <taxon>fabids</taxon>
        <taxon>Fagales</taxon>
        <taxon>Fagaceae</taxon>
        <taxon>Lithocarpus</taxon>
    </lineage>
</organism>
<comment type="similarity">
    <text evidence="1 2">Belongs to the small heat shock protein (HSP20) family.</text>
</comment>
<evidence type="ECO:0000259" key="4">
    <source>
        <dbReference type="PROSITE" id="PS01031"/>
    </source>
</evidence>
<evidence type="ECO:0000313" key="5">
    <source>
        <dbReference type="EMBL" id="KAK9988526.1"/>
    </source>
</evidence>
<evidence type="ECO:0000313" key="6">
    <source>
        <dbReference type="Proteomes" id="UP001459277"/>
    </source>
</evidence>
<dbReference type="InterPro" id="IPR002068">
    <property type="entry name" value="A-crystallin/Hsp20_dom"/>
</dbReference>
<dbReference type="InterPro" id="IPR008978">
    <property type="entry name" value="HSP20-like_chaperone"/>
</dbReference>
<proteinExistence type="inferred from homology"/>
<comment type="caution">
    <text evidence="5">The sequence shown here is derived from an EMBL/GenBank/DDBJ whole genome shotgun (WGS) entry which is preliminary data.</text>
</comment>
<dbReference type="SUPFAM" id="SSF49764">
    <property type="entry name" value="HSP20-like chaperones"/>
    <property type="match status" value="1"/>
</dbReference>
<dbReference type="PROSITE" id="PS01031">
    <property type="entry name" value="SHSP"/>
    <property type="match status" value="1"/>
</dbReference>
<dbReference type="CDD" id="cd06464">
    <property type="entry name" value="ACD_sHsps-like"/>
    <property type="match status" value="1"/>
</dbReference>
<protein>
    <recommendedName>
        <fullName evidence="4">SHSP domain-containing protein</fullName>
    </recommendedName>
</protein>
<sequence>MFGFLSVLQIMSWRTSSKDDRGKAPMYVMSYEDDSSNEETASTSEHAARVLQSHFNCKGNDPKPIDGIPMETWSKRQRLVEMASVSSESRIVSSEASSRRKPTRGRGPSGREIWAEDDLINIDDDFHGPKDSPAVRRIFEKAGFEDFLRIPPFTMRHGIGEALTMVLGDSAYATGSFDAYVDTSKDYSTWFAKSSAGPIIGDVPTKVKKELKPPLMETKYCACSHTNYCACARVYEDFEPYCKWHKGEERDTLEVHLQDFNKDQVKAQINNLGVLKIFGERPLKETRWIRFNKEIKVDKKCKTCEIQAKFGNGVLSVIIPKTGLKLTENAILDGICCNELVIERSILKLGKNMAVKVLAVAVVVAFGAYATYKCNQPCLVKN</sequence>
<dbReference type="EMBL" id="JAZDWU010000010">
    <property type="protein sequence ID" value="KAK9988526.1"/>
    <property type="molecule type" value="Genomic_DNA"/>
</dbReference>
<dbReference type="AlphaFoldDB" id="A0AAW2BT63"/>
<dbReference type="Proteomes" id="UP001459277">
    <property type="component" value="Unassembled WGS sequence"/>
</dbReference>
<evidence type="ECO:0000256" key="3">
    <source>
        <dbReference type="SAM" id="MobiDB-lite"/>
    </source>
</evidence>
<evidence type="ECO:0000256" key="2">
    <source>
        <dbReference type="RuleBase" id="RU003616"/>
    </source>
</evidence>
<keyword evidence="6" id="KW-1185">Reference proteome</keyword>
<name>A0AAW2BT63_9ROSI</name>
<reference evidence="5 6" key="1">
    <citation type="submission" date="2024-01" db="EMBL/GenBank/DDBJ databases">
        <title>A telomere-to-telomere, gap-free genome of sweet tea (Lithocarpus litseifolius).</title>
        <authorList>
            <person name="Zhou J."/>
        </authorList>
    </citation>
    <scope>NUCLEOTIDE SEQUENCE [LARGE SCALE GENOMIC DNA]</scope>
    <source>
        <strain evidence="5">Zhou-2022a</strain>
        <tissue evidence="5">Leaf</tissue>
    </source>
</reference>
<feature type="region of interest" description="Disordered" evidence="3">
    <location>
        <begin position="90"/>
        <end position="111"/>
    </location>
</feature>
<accession>A0AAW2BT63</accession>
<feature type="domain" description="SHSP" evidence="4">
    <location>
        <begin position="232"/>
        <end position="338"/>
    </location>
</feature>
<evidence type="ECO:0000256" key="1">
    <source>
        <dbReference type="PROSITE-ProRule" id="PRU00285"/>
    </source>
</evidence>
<dbReference type="Pfam" id="PF00011">
    <property type="entry name" value="HSP20"/>
    <property type="match status" value="1"/>
</dbReference>